<dbReference type="Proteomes" id="UP000077071">
    <property type="component" value="Chromosome"/>
</dbReference>
<evidence type="ECO:0000313" key="1">
    <source>
        <dbReference type="EMBL" id="AND15339.1"/>
    </source>
</evidence>
<protein>
    <submittedName>
        <fullName evidence="1">Uncharacterized protein</fullName>
    </submittedName>
</protein>
<dbReference type="KEGG" id="rtn:A6122_0174"/>
<name>A0A160KQA6_9MICO</name>
<accession>A0A160KQA6</accession>
<keyword evidence="2" id="KW-1185">Reference proteome</keyword>
<reference evidence="1 2" key="1">
    <citation type="submission" date="2016-05" db="EMBL/GenBank/DDBJ databases">
        <title>Complete genome sequence of Rathayibacter tritici NCPPB 1953.</title>
        <authorList>
            <person name="Park J."/>
            <person name="Lee H.-H."/>
            <person name="Lee S.-W."/>
            <person name="Seo Y.-S."/>
        </authorList>
    </citation>
    <scope>NUCLEOTIDE SEQUENCE [LARGE SCALE GENOMIC DNA]</scope>
    <source>
        <strain evidence="1 2">NCPPB 1953</strain>
    </source>
</reference>
<dbReference type="EMBL" id="CP015515">
    <property type="protein sequence ID" value="AND15339.1"/>
    <property type="molecule type" value="Genomic_DNA"/>
</dbReference>
<dbReference type="AlphaFoldDB" id="A0A160KQA6"/>
<gene>
    <name evidence="1" type="ORF">A6122_0174</name>
</gene>
<sequence>MTTSELNRAVAAALFGDSSRAIGSPKELEAEGSFVWGDYPVEAFYYAAWILYRVDRFFARTPESSTLKAARYHIAMMVSALINPEIVPIFESANLDDASKRLKMPKKLTYVVSVQAFAEKIESAIVTAVQLATEQFQVVLDEGRSLRKDDVRSRRSQEALLQRAKSLSANS</sequence>
<dbReference type="RefSeq" id="WP_068250472.1">
    <property type="nucleotide sequence ID" value="NZ_CP015515.1"/>
</dbReference>
<evidence type="ECO:0000313" key="2">
    <source>
        <dbReference type="Proteomes" id="UP000077071"/>
    </source>
</evidence>
<proteinExistence type="predicted"/>
<dbReference type="OrthoDB" id="9806213at2"/>
<organism evidence="1 2">
    <name type="scientific">Rathayibacter tritici</name>
    <dbReference type="NCBI Taxonomy" id="33888"/>
    <lineage>
        <taxon>Bacteria</taxon>
        <taxon>Bacillati</taxon>
        <taxon>Actinomycetota</taxon>
        <taxon>Actinomycetes</taxon>
        <taxon>Micrococcales</taxon>
        <taxon>Microbacteriaceae</taxon>
        <taxon>Rathayibacter</taxon>
    </lineage>
</organism>
<dbReference type="PATRIC" id="fig|33888.3.peg.206"/>